<evidence type="ECO:0000259" key="7">
    <source>
        <dbReference type="Pfam" id="PF14322"/>
    </source>
</evidence>
<dbReference type="SUPFAM" id="SSF48452">
    <property type="entry name" value="TPR-like"/>
    <property type="match status" value="1"/>
</dbReference>
<dbReference type="Pfam" id="PF07980">
    <property type="entry name" value="SusD_RagB"/>
    <property type="match status" value="1"/>
</dbReference>
<name>A0AAC9I6P9_9FLAO</name>
<evidence type="ECO:0000313" key="8">
    <source>
        <dbReference type="EMBL" id="AOW10710.1"/>
    </source>
</evidence>
<keyword evidence="3" id="KW-0732">Signal</keyword>
<dbReference type="KEGG" id="fgl:EM308_15075"/>
<dbReference type="EMBL" id="CP017479">
    <property type="protein sequence ID" value="AOW10710.1"/>
    <property type="molecule type" value="Genomic_DNA"/>
</dbReference>
<evidence type="ECO:0000256" key="4">
    <source>
        <dbReference type="ARBA" id="ARBA00023136"/>
    </source>
</evidence>
<dbReference type="Proteomes" id="UP000175968">
    <property type="component" value="Chromosome"/>
</dbReference>
<dbReference type="Pfam" id="PF14322">
    <property type="entry name" value="SusD-like_3"/>
    <property type="match status" value="1"/>
</dbReference>
<evidence type="ECO:0000256" key="2">
    <source>
        <dbReference type="ARBA" id="ARBA00006275"/>
    </source>
</evidence>
<evidence type="ECO:0000313" key="9">
    <source>
        <dbReference type="Proteomes" id="UP000175968"/>
    </source>
</evidence>
<comment type="subcellular location">
    <subcellularLocation>
        <location evidence="1">Cell outer membrane</location>
    </subcellularLocation>
</comment>
<reference evidence="8 9" key="1">
    <citation type="submission" date="2016-10" db="EMBL/GenBank/DDBJ databases">
        <title>Flavobacterium gilvum sp. nov., isolated from stream water.</title>
        <authorList>
            <person name="Shin S.-K."/>
            <person name="Cho Y.-J."/>
            <person name="Yi H."/>
        </authorList>
    </citation>
    <scope>NUCLEOTIDE SEQUENCE [LARGE SCALE GENOMIC DNA]</scope>
    <source>
        <strain evidence="8 9">EM1308</strain>
    </source>
</reference>
<dbReference type="GO" id="GO:0009279">
    <property type="term" value="C:cell outer membrane"/>
    <property type="evidence" value="ECO:0007669"/>
    <property type="project" value="UniProtKB-SubCell"/>
</dbReference>
<evidence type="ECO:0000256" key="3">
    <source>
        <dbReference type="ARBA" id="ARBA00022729"/>
    </source>
</evidence>
<accession>A0AAC9I6P9</accession>
<keyword evidence="9" id="KW-1185">Reference proteome</keyword>
<dbReference type="CDD" id="cd08977">
    <property type="entry name" value="SusD"/>
    <property type="match status" value="1"/>
</dbReference>
<protein>
    <recommendedName>
        <fullName evidence="10">Carbohydrate-binding protein SusD</fullName>
    </recommendedName>
</protein>
<dbReference type="Gene3D" id="1.25.40.390">
    <property type="match status" value="1"/>
</dbReference>
<proteinExistence type="inferred from homology"/>
<comment type="similarity">
    <text evidence="2">Belongs to the SusD family.</text>
</comment>
<dbReference type="InterPro" id="IPR012944">
    <property type="entry name" value="SusD_RagB_dom"/>
</dbReference>
<evidence type="ECO:0000256" key="5">
    <source>
        <dbReference type="ARBA" id="ARBA00023237"/>
    </source>
</evidence>
<feature type="domain" description="RagB/SusD" evidence="6">
    <location>
        <begin position="310"/>
        <end position="462"/>
    </location>
</feature>
<dbReference type="RefSeq" id="WP_035634918.1">
    <property type="nucleotide sequence ID" value="NZ_CP017479.1"/>
</dbReference>
<gene>
    <name evidence="8" type="ORF">EM308_15075</name>
</gene>
<evidence type="ECO:0008006" key="10">
    <source>
        <dbReference type="Google" id="ProtNLM"/>
    </source>
</evidence>
<dbReference type="InterPro" id="IPR011990">
    <property type="entry name" value="TPR-like_helical_dom_sf"/>
</dbReference>
<sequence>MKSINSKSIKYIMVALLMLPLFNSCDDQEFLDRKPLGTAAEGDLAAGGFEEKAFGLYGLVRTSPGVTDWCRFFFESVRSDDAITGSNASDTANFDPYFEKYQYTTTHFMNTDCWNGHYKVIYACNDLIDAVDKSGATDEGSLTNKAEAMVMRAFLYFDLRRDYGEVPIVLNKVVVPGDAVKPKSTIAQVDAQIISDLTFASQHLPLSWPAYPGRATKGFANTLLAKLYLYQGDWTKSLAKSQEVIASGQYSLFSSYADLFKEGGDNSPEAVFEIQFLRQGGINYSSNYWEAQGVRGAGTWDLGFGMNVPNDNLINAYEANDPRRLATVLYSGQDDGNGLILPAKPPLDQPYWNKKAYSTPSVRQNYGENKNHWINIKILRYADVLLMAAEASNESGNTSAAASYLEMVRARARGNNAGILPPVTGSQSTLRTAIKRERRIEFAMEGERFYDLVRWGDAVSVLGPLGYQPKNAYYPIPQTAIDQSGGVLVQNPNY</sequence>
<dbReference type="AlphaFoldDB" id="A0AAC9I6P9"/>
<organism evidence="8 9">
    <name type="scientific">Flavobacterium gilvum</name>
    <dbReference type="NCBI Taxonomy" id="1492737"/>
    <lineage>
        <taxon>Bacteria</taxon>
        <taxon>Pseudomonadati</taxon>
        <taxon>Bacteroidota</taxon>
        <taxon>Flavobacteriia</taxon>
        <taxon>Flavobacteriales</taxon>
        <taxon>Flavobacteriaceae</taxon>
        <taxon>Flavobacterium</taxon>
    </lineage>
</organism>
<evidence type="ECO:0000256" key="1">
    <source>
        <dbReference type="ARBA" id="ARBA00004442"/>
    </source>
</evidence>
<keyword evidence="4" id="KW-0472">Membrane</keyword>
<evidence type="ECO:0000259" key="6">
    <source>
        <dbReference type="Pfam" id="PF07980"/>
    </source>
</evidence>
<feature type="domain" description="SusD-like N-terminal" evidence="7">
    <location>
        <begin position="99"/>
        <end position="229"/>
    </location>
</feature>
<dbReference type="InterPro" id="IPR033985">
    <property type="entry name" value="SusD-like_N"/>
</dbReference>
<keyword evidence="5" id="KW-0998">Cell outer membrane</keyword>